<organism evidence="4 5">
    <name type="scientific">Ferrithrix thermotolerans DSM 19514</name>
    <dbReference type="NCBI Taxonomy" id="1121881"/>
    <lineage>
        <taxon>Bacteria</taxon>
        <taxon>Bacillati</taxon>
        <taxon>Actinomycetota</taxon>
        <taxon>Acidimicrobiia</taxon>
        <taxon>Acidimicrobiales</taxon>
        <taxon>Acidimicrobiaceae</taxon>
        <taxon>Ferrithrix</taxon>
    </lineage>
</organism>
<dbReference type="SUPFAM" id="SSF54373">
    <property type="entry name" value="FAD-linked reductases, C-terminal domain"/>
    <property type="match status" value="1"/>
</dbReference>
<dbReference type="InterPro" id="IPR006076">
    <property type="entry name" value="FAD-dep_OxRdtase"/>
</dbReference>
<keyword evidence="2" id="KW-0472">Membrane</keyword>
<keyword evidence="2" id="KW-0812">Transmembrane</keyword>
<feature type="domain" description="FAD dependent oxidoreductase" evidence="3">
    <location>
        <begin position="7"/>
        <end position="396"/>
    </location>
</feature>
<dbReference type="STRING" id="1121881.SAMN02745225_00858"/>
<keyword evidence="2" id="KW-1133">Transmembrane helix</keyword>
<dbReference type="PANTHER" id="PTHR13847">
    <property type="entry name" value="SARCOSINE DEHYDROGENASE-RELATED"/>
    <property type="match status" value="1"/>
</dbReference>
<dbReference type="RefSeq" id="WP_072789058.1">
    <property type="nucleotide sequence ID" value="NZ_FQUL01000008.1"/>
</dbReference>
<evidence type="ECO:0000313" key="4">
    <source>
        <dbReference type="EMBL" id="SHE52041.1"/>
    </source>
</evidence>
<reference evidence="5" key="1">
    <citation type="submission" date="2016-11" db="EMBL/GenBank/DDBJ databases">
        <authorList>
            <person name="Varghese N."/>
            <person name="Submissions S."/>
        </authorList>
    </citation>
    <scope>NUCLEOTIDE SEQUENCE [LARGE SCALE GENOMIC DNA]</scope>
    <source>
        <strain evidence="5">DSM 19514</strain>
    </source>
</reference>
<evidence type="ECO:0000256" key="2">
    <source>
        <dbReference type="SAM" id="Phobius"/>
    </source>
</evidence>
<sequence length="415" mass="44384">MGDTRSVAVVGAGVVGLSIAWHLLRLGVDVTVVEQSSVASGASYGNAGWISPGLATPLPEPSVLRFGLRSLLDRNSPLYVPPTSNGAMIAFALKFAKNCTTTRWIEAMKALLPLNEAAITSYDFIVQHCKKGSLHTTSAPILAAFYTKADAVSLKEEIKDIKAAGGTIETEELEGKELRELYPFLSANVKYAQLLLGQRYIDPYAFTRALAEEVKAEGGKVVLGQRVLGVEPSSNQVTTRLSNGDRVVSDSAVIATGAWAGPLAKKLGVKVSQAAGRGYSFWSESKATIAHPVYFPRQRIACTPIDGGLRVAGTMEIADLQRAYDPKRVDAIVANASGLLSGVDLRNRRSEWVGPRPITHDGLPVIGPTNSRRIWVAAGHGMWGVTYAPITGELVAKGITENRTPTPLLPFSPLR</sequence>
<keyword evidence="1" id="KW-0560">Oxidoreductase</keyword>
<evidence type="ECO:0000259" key="3">
    <source>
        <dbReference type="Pfam" id="PF01266"/>
    </source>
</evidence>
<gene>
    <name evidence="4" type="ORF">SAMN02745225_00858</name>
</gene>
<dbReference type="PANTHER" id="PTHR13847:SF289">
    <property type="entry name" value="GLYCINE OXIDASE"/>
    <property type="match status" value="1"/>
</dbReference>
<dbReference type="GO" id="GO:0005737">
    <property type="term" value="C:cytoplasm"/>
    <property type="evidence" value="ECO:0007669"/>
    <property type="project" value="TreeGrafter"/>
</dbReference>
<protein>
    <submittedName>
        <fullName evidence="4">D-amino-acid dehydrogenase</fullName>
    </submittedName>
</protein>
<dbReference type="EMBL" id="FQUL01000008">
    <property type="protein sequence ID" value="SHE52041.1"/>
    <property type="molecule type" value="Genomic_DNA"/>
</dbReference>
<dbReference type="OrthoDB" id="9806257at2"/>
<evidence type="ECO:0000313" key="5">
    <source>
        <dbReference type="Proteomes" id="UP000184295"/>
    </source>
</evidence>
<dbReference type="AlphaFoldDB" id="A0A1M4U5C9"/>
<feature type="transmembrane region" description="Helical" evidence="2">
    <location>
        <begin position="7"/>
        <end position="24"/>
    </location>
</feature>
<dbReference type="InterPro" id="IPR036188">
    <property type="entry name" value="FAD/NAD-bd_sf"/>
</dbReference>
<dbReference type="Pfam" id="PF01266">
    <property type="entry name" value="DAO"/>
    <property type="match status" value="1"/>
</dbReference>
<evidence type="ECO:0000256" key="1">
    <source>
        <dbReference type="ARBA" id="ARBA00023002"/>
    </source>
</evidence>
<dbReference type="GO" id="GO:0016491">
    <property type="term" value="F:oxidoreductase activity"/>
    <property type="evidence" value="ECO:0007669"/>
    <property type="project" value="UniProtKB-KW"/>
</dbReference>
<dbReference type="Gene3D" id="3.30.9.10">
    <property type="entry name" value="D-Amino Acid Oxidase, subunit A, domain 2"/>
    <property type="match status" value="1"/>
</dbReference>
<dbReference type="Gene3D" id="3.50.50.60">
    <property type="entry name" value="FAD/NAD(P)-binding domain"/>
    <property type="match status" value="2"/>
</dbReference>
<accession>A0A1M4U5C9</accession>
<dbReference type="Proteomes" id="UP000184295">
    <property type="component" value="Unassembled WGS sequence"/>
</dbReference>
<keyword evidence="5" id="KW-1185">Reference proteome</keyword>
<dbReference type="SUPFAM" id="SSF51905">
    <property type="entry name" value="FAD/NAD(P)-binding domain"/>
    <property type="match status" value="1"/>
</dbReference>
<proteinExistence type="predicted"/>
<name>A0A1M4U5C9_9ACTN</name>